<proteinExistence type="inferred from homology"/>
<comment type="similarity">
    <text evidence="2">Belongs to the oxygen-dependent FAD-linked oxidoreductase family.</text>
</comment>
<dbReference type="GO" id="GO:0016491">
    <property type="term" value="F:oxidoreductase activity"/>
    <property type="evidence" value="ECO:0007669"/>
    <property type="project" value="UniProtKB-KW"/>
</dbReference>
<feature type="signal peptide" evidence="6">
    <location>
        <begin position="1"/>
        <end position="19"/>
    </location>
</feature>
<accession>A0A3S1GYW8</accession>
<keyword evidence="4" id="KW-0274">FAD</keyword>
<evidence type="ECO:0000256" key="1">
    <source>
        <dbReference type="ARBA" id="ARBA00001974"/>
    </source>
</evidence>
<gene>
    <name evidence="8" type="ORF">EGW08_023336</name>
</gene>
<feature type="non-terminal residue" evidence="8">
    <location>
        <position position="168"/>
    </location>
</feature>
<dbReference type="GO" id="GO:0050660">
    <property type="term" value="F:flavin adenine dinucleotide binding"/>
    <property type="evidence" value="ECO:0007669"/>
    <property type="project" value="InterPro"/>
</dbReference>
<comment type="caution">
    <text evidence="8">The sequence shown here is derived from an EMBL/GenBank/DDBJ whole genome shotgun (WGS) entry which is preliminary data.</text>
</comment>
<comment type="cofactor">
    <cofactor evidence="1">
        <name>FAD</name>
        <dbReference type="ChEBI" id="CHEBI:57692"/>
    </cofactor>
</comment>
<dbReference type="OrthoDB" id="9983560at2759"/>
<keyword evidence="9" id="KW-1185">Reference proteome</keyword>
<dbReference type="STRING" id="188477.A0A3S1GYW8"/>
<evidence type="ECO:0000256" key="2">
    <source>
        <dbReference type="ARBA" id="ARBA00005466"/>
    </source>
</evidence>
<evidence type="ECO:0000256" key="6">
    <source>
        <dbReference type="SAM" id="SignalP"/>
    </source>
</evidence>
<evidence type="ECO:0000313" key="9">
    <source>
        <dbReference type="Proteomes" id="UP000271974"/>
    </source>
</evidence>
<dbReference type="SUPFAM" id="SSF56176">
    <property type="entry name" value="FAD-binding/transporter-associated domain-like"/>
    <property type="match status" value="1"/>
</dbReference>
<dbReference type="Pfam" id="PF01565">
    <property type="entry name" value="FAD_binding_4"/>
    <property type="match status" value="1"/>
</dbReference>
<dbReference type="AlphaFoldDB" id="A0A3S1GYW8"/>
<evidence type="ECO:0000259" key="7">
    <source>
        <dbReference type="Pfam" id="PF01565"/>
    </source>
</evidence>
<keyword evidence="6" id="KW-0732">Signal</keyword>
<evidence type="ECO:0000256" key="4">
    <source>
        <dbReference type="ARBA" id="ARBA00022827"/>
    </source>
</evidence>
<dbReference type="Proteomes" id="UP000271974">
    <property type="component" value="Unassembled WGS sequence"/>
</dbReference>
<keyword evidence="5" id="KW-0560">Oxidoreductase</keyword>
<dbReference type="Gene3D" id="3.30.465.10">
    <property type="match status" value="1"/>
</dbReference>
<evidence type="ECO:0000256" key="3">
    <source>
        <dbReference type="ARBA" id="ARBA00022630"/>
    </source>
</evidence>
<dbReference type="InterPro" id="IPR016169">
    <property type="entry name" value="FAD-bd_PCMH_sub2"/>
</dbReference>
<dbReference type="InterPro" id="IPR036318">
    <property type="entry name" value="FAD-bd_PCMH-like_sf"/>
</dbReference>
<dbReference type="EMBL" id="RQTK01001936">
    <property type="protein sequence ID" value="RUS68903.1"/>
    <property type="molecule type" value="Genomic_DNA"/>
</dbReference>
<evidence type="ECO:0000313" key="8">
    <source>
        <dbReference type="EMBL" id="RUS68903.1"/>
    </source>
</evidence>
<evidence type="ECO:0000256" key="5">
    <source>
        <dbReference type="ARBA" id="ARBA00023002"/>
    </source>
</evidence>
<protein>
    <recommendedName>
        <fullName evidence="7">FAD linked oxidase N-terminal domain-containing protein</fullName>
    </recommendedName>
</protein>
<feature type="domain" description="FAD linked oxidase N-terminal" evidence="7">
    <location>
        <begin position="82"/>
        <end position="166"/>
    </location>
</feature>
<feature type="chain" id="PRO_5018559385" description="FAD linked oxidase N-terminal domain-containing protein" evidence="6">
    <location>
        <begin position="20"/>
        <end position="168"/>
    </location>
</feature>
<reference evidence="8 9" key="1">
    <citation type="submission" date="2019-01" db="EMBL/GenBank/DDBJ databases">
        <title>A draft genome assembly of the solar-powered sea slug Elysia chlorotica.</title>
        <authorList>
            <person name="Cai H."/>
            <person name="Li Q."/>
            <person name="Fang X."/>
            <person name="Li J."/>
            <person name="Curtis N.E."/>
            <person name="Altenburger A."/>
            <person name="Shibata T."/>
            <person name="Feng M."/>
            <person name="Maeda T."/>
            <person name="Schwartz J.A."/>
            <person name="Shigenobu S."/>
            <person name="Lundholm N."/>
            <person name="Nishiyama T."/>
            <person name="Yang H."/>
            <person name="Hasebe M."/>
            <person name="Li S."/>
            <person name="Pierce S.K."/>
            <person name="Wang J."/>
        </authorList>
    </citation>
    <scope>NUCLEOTIDE SEQUENCE [LARGE SCALE GENOMIC DNA]</scope>
    <source>
        <strain evidence="8">EC2010</strain>
        <tissue evidence="8">Whole organism of an adult</tissue>
    </source>
</reference>
<dbReference type="PANTHER" id="PTHR42973">
    <property type="entry name" value="BINDING OXIDOREDUCTASE, PUTATIVE (AFU_ORTHOLOGUE AFUA_1G17690)-RELATED"/>
    <property type="match status" value="1"/>
</dbReference>
<dbReference type="PANTHER" id="PTHR42973:SF39">
    <property type="entry name" value="FAD-BINDING PCMH-TYPE DOMAIN-CONTAINING PROTEIN"/>
    <property type="match status" value="1"/>
</dbReference>
<organism evidence="8 9">
    <name type="scientific">Elysia chlorotica</name>
    <name type="common">Eastern emerald elysia</name>
    <name type="synonym">Sea slug</name>
    <dbReference type="NCBI Taxonomy" id="188477"/>
    <lineage>
        <taxon>Eukaryota</taxon>
        <taxon>Metazoa</taxon>
        <taxon>Spiralia</taxon>
        <taxon>Lophotrochozoa</taxon>
        <taxon>Mollusca</taxon>
        <taxon>Gastropoda</taxon>
        <taxon>Heterobranchia</taxon>
        <taxon>Euthyneura</taxon>
        <taxon>Panpulmonata</taxon>
        <taxon>Sacoglossa</taxon>
        <taxon>Placobranchoidea</taxon>
        <taxon>Plakobranchidae</taxon>
        <taxon>Elysia</taxon>
    </lineage>
</organism>
<dbReference type="InterPro" id="IPR006094">
    <property type="entry name" value="Oxid_FAD_bind_N"/>
</dbReference>
<dbReference type="InterPro" id="IPR050416">
    <property type="entry name" value="FAD-linked_Oxidoreductase"/>
</dbReference>
<keyword evidence="3" id="KW-0285">Flavoprotein</keyword>
<name>A0A3S1GYW8_ELYCH</name>
<sequence>MNSRTCVLLLAVLCGAVMADPKRDARQKRLWPTRCYPGSHCYPEQEDIAHLQSKLTGSVVVPSDAAYPSTVETSNLRWTRSPGLVVIVRSIQDVQTAMLFARRFYLNVVYSGSGVDYQGRGNYDGAMKIDLSQLKLSPVQVSVNQFNQNVPGTVTAYAGNTWGEIYSQ</sequence>